<dbReference type="GO" id="GO:0003723">
    <property type="term" value="F:RNA binding"/>
    <property type="evidence" value="ECO:0007669"/>
    <property type="project" value="InterPro"/>
</dbReference>
<gene>
    <name evidence="3" type="ORF">SI8410_14018529</name>
</gene>
<evidence type="ECO:0000313" key="3">
    <source>
        <dbReference type="EMBL" id="CAA7407851.1"/>
    </source>
</evidence>
<feature type="compositionally biased region" description="Polar residues" evidence="1">
    <location>
        <begin position="7"/>
        <end position="16"/>
    </location>
</feature>
<evidence type="ECO:0000256" key="1">
    <source>
        <dbReference type="SAM" id="MobiDB-lite"/>
    </source>
</evidence>
<dbReference type="OrthoDB" id="1926485at2759"/>
<evidence type="ECO:0000259" key="2">
    <source>
        <dbReference type="PROSITE" id="PS51499"/>
    </source>
</evidence>
<name>A0A7I8LCX8_SPIIN</name>
<feature type="domain" description="APO" evidence="2">
    <location>
        <begin position="283"/>
        <end position="368"/>
    </location>
</feature>
<organism evidence="3 4">
    <name type="scientific">Spirodela intermedia</name>
    <name type="common">Intermediate duckweed</name>
    <dbReference type="NCBI Taxonomy" id="51605"/>
    <lineage>
        <taxon>Eukaryota</taxon>
        <taxon>Viridiplantae</taxon>
        <taxon>Streptophyta</taxon>
        <taxon>Embryophyta</taxon>
        <taxon>Tracheophyta</taxon>
        <taxon>Spermatophyta</taxon>
        <taxon>Magnoliopsida</taxon>
        <taxon>Liliopsida</taxon>
        <taxon>Araceae</taxon>
        <taxon>Lemnoideae</taxon>
        <taxon>Spirodela</taxon>
    </lineage>
</organism>
<dbReference type="InterPro" id="IPR023342">
    <property type="entry name" value="APO_dom"/>
</dbReference>
<dbReference type="PANTHER" id="PTHR10388">
    <property type="entry name" value="EUKARYOTIC TRANSLATION INITIATION FACTOR SUI1"/>
    <property type="match status" value="1"/>
</dbReference>
<evidence type="ECO:0000313" key="4">
    <source>
        <dbReference type="Proteomes" id="UP000663760"/>
    </source>
</evidence>
<dbReference type="Proteomes" id="UP000663760">
    <property type="component" value="Chromosome 14"/>
</dbReference>
<dbReference type="Pfam" id="PF05634">
    <property type="entry name" value="APO_RNA-bind"/>
    <property type="match status" value="2"/>
</dbReference>
<proteinExistence type="predicted"/>
<dbReference type="EMBL" id="LR746277">
    <property type="protein sequence ID" value="CAA7407851.1"/>
    <property type="molecule type" value="Genomic_DNA"/>
</dbReference>
<protein>
    <recommendedName>
        <fullName evidence="2">APO domain-containing protein</fullName>
    </recommendedName>
</protein>
<dbReference type="PROSITE" id="PS51499">
    <property type="entry name" value="APO"/>
    <property type="match status" value="2"/>
</dbReference>
<feature type="domain" description="APO" evidence="2">
    <location>
        <begin position="109"/>
        <end position="194"/>
    </location>
</feature>
<keyword evidence="4" id="KW-1185">Reference proteome</keyword>
<feature type="region of interest" description="Disordered" evidence="1">
    <location>
        <begin position="1"/>
        <end position="43"/>
    </location>
</feature>
<reference evidence="3" key="1">
    <citation type="submission" date="2020-02" db="EMBL/GenBank/DDBJ databases">
        <authorList>
            <person name="Scholz U."/>
            <person name="Mascher M."/>
            <person name="Fiebig A."/>
        </authorList>
    </citation>
    <scope>NUCLEOTIDE SEQUENCE</scope>
</reference>
<sequence length="390" mass="44384">MPKNPNRVIQASSLPSPSKRWERNLQNVDLPPLQPKGKKKPFPVPLKKMQRAAKEIRKQGQMGIERPLEPPKNGLLVPDLVPVAYEVLDQWKELVRGLKQLLNFVPIYGCRYCSEVHVGLVGHQIPDCLGSGNGQRRSLHSWVRGSINDVLLPIESYHVFDPFGRRIKHEHRFDYDRIPAIVELCIQAGVDIPEYPSRRRTQPIRMMGKKVIDHGGHVEDPQPYRSREEDSMALLSELDTFGPPTADCPPETDRQRLAERTLKAYSSVRRGLRQLMRKYTVKCCGYCSEVHVGPFGHDVKLCGAFKHQWRDGKHGWQDATIDEVLPPNYVWHVRDPVGPPLTAALKRFYGKAPAVVEMCVQADAAIPEAYRPMMRLDIVIPDSEETRLVA</sequence>
<dbReference type="AlphaFoldDB" id="A0A7I8LCX8"/>
<accession>A0A7I8LCX8</accession>